<proteinExistence type="predicted"/>
<dbReference type="Pfam" id="PF00642">
    <property type="entry name" value="zf-CCCH"/>
    <property type="match status" value="1"/>
</dbReference>
<dbReference type="AlphaFoldDB" id="A0A914QC20"/>
<dbReference type="PANTHER" id="PTHR46527">
    <property type="entry name" value="NUCLEOPORIN-LIKE PROTEIN 2"/>
    <property type="match status" value="1"/>
</dbReference>
<dbReference type="SMART" id="SM00356">
    <property type="entry name" value="ZnF_C3H1"/>
    <property type="match status" value="1"/>
</dbReference>
<feature type="domain" description="CHY-type" evidence="13">
    <location>
        <begin position="521"/>
        <end position="589"/>
    </location>
</feature>
<dbReference type="PROSITE" id="PS50103">
    <property type="entry name" value="ZF_C3H1"/>
    <property type="match status" value="1"/>
</dbReference>
<reference evidence="15" key="1">
    <citation type="submission" date="2022-11" db="UniProtKB">
        <authorList>
            <consortium name="WormBaseParasite"/>
        </authorList>
    </citation>
    <scope>IDENTIFICATION</scope>
</reference>
<keyword evidence="14" id="KW-1185">Reference proteome</keyword>
<comment type="function">
    <text evidence="6">Required for the export of mRNAs containing poly(A) tails from the nucleus into the cytoplasm.</text>
</comment>
<evidence type="ECO:0000256" key="4">
    <source>
        <dbReference type="ARBA" id="ARBA00022833"/>
    </source>
</evidence>
<keyword evidence="3 9" id="KW-0863">Zinc-finger</keyword>
<dbReference type="WBParaSite" id="PDA_v2.g29132.t1">
    <property type="protein sequence ID" value="PDA_v2.g29132.t1"/>
    <property type="gene ID" value="PDA_v2.g29132"/>
</dbReference>
<evidence type="ECO:0000259" key="13">
    <source>
        <dbReference type="PROSITE" id="PS51266"/>
    </source>
</evidence>
<dbReference type="GO" id="GO:0031965">
    <property type="term" value="C:nuclear membrane"/>
    <property type="evidence" value="ECO:0007669"/>
    <property type="project" value="UniProtKB-SubCell"/>
</dbReference>
<feature type="domain" description="C3H1-type" evidence="12">
    <location>
        <begin position="58"/>
        <end position="86"/>
    </location>
</feature>
<feature type="compositionally biased region" description="Low complexity" evidence="11">
    <location>
        <begin position="1"/>
        <end position="19"/>
    </location>
</feature>
<dbReference type="InterPro" id="IPR037274">
    <property type="entry name" value="Znf_CHY_sf"/>
</dbReference>
<dbReference type="PANTHER" id="PTHR46527:SF1">
    <property type="entry name" value="NUCLEOPORIN NUP42"/>
    <property type="match status" value="1"/>
</dbReference>
<evidence type="ECO:0000259" key="12">
    <source>
        <dbReference type="PROSITE" id="PS50103"/>
    </source>
</evidence>
<feature type="compositionally biased region" description="Basic and acidic residues" evidence="11">
    <location>
        <begin position="34"/>
        <end position="54"/>
    </location>
</feature>
<evidence type="ECO:0000256" key="5">
    <source>
        <dbReference type="ARBA" id="ARBA00023242"/>
    </source>
</evidence>
<evidence type="ECO:0000313" key="14">
    <source>
        <dbReference type="Proteomes" id="UP000887578"/>
    </source>
</evidence>
<dbReference type="Gene3D" id="4.10.1000.10">
    <property type="entry name" value="Zinc finger, CCCH-type"/>
    <property type="match status" value="1"/>
</dbReference>
<dbReference type="InterPro" id="IPR008913">
    <property type="entry name" value="Znf_CHY"/>
</dbReference>
<dbReference type="InterPro" id="IPR000571">
    <property type="entry name" value="Znf_CCCH"/>
</dbReference>
<dbReference type="InterPro" id="IPR051767">
    <property type="entry name" value="Nucleoporin_NUP42"/>
</dbReference>
<evidence type="ECO:0000256" key="3">
    <source>
        <dbReference type="ARBA" id="ARBA00022771"/>
    </source>
</evidence>
<evidence type="ECO:0000256" key="8">
    <source>
        <dbReference type="ARBA" id="ARBA00042384"/>
    </source>
</evidence>
<evidence type="ECO:0000256" key="7">
    <source>
        <dbReference type="ARBA" id="ARBA00039886"/>
    </source>
</evidence>
<dbReference type="Pfam" id="PF05495">
    <property type="entry name" value="zf-CHY"/>
    <property type="match status" value="1"/>
</dbReference>
<evidence type="ECO:0000313" key="15">
    <source>
        <dbReference type="WBParaSite" id="PDA_v2.g29132.t1"/>
    </source>
</evidence>
<evidence type="ECO:0000256" key="11">
    <source>
        <dbReference type="SAM" id="MobiDB-lite"/>
    </source>
</evidence>
<dbReference type="Proteomes" id="UP000887578">
    <property type="component" value="Unplaced"/>
</dbReference>
<feature type="compositionally biased region" description="Acidic residues" evidence="11">
    <location>
        <begin position="312"/>
        <end position="326"/>
    </location>
</feature>
<sequence length="643" mass="72707">MADEPAAATSAENAATDSNPNSNGQQKPRRPRFPKKEKTDMVKNVDGEEDTNDKKDLQVSNKKCRYFKATGKCRFGDKCRFKHVYQSKEANHDNDEEAFPPAEKAIMHPEQTVHMPSSNRRFVPSKPVRIVLKADQIGTDEQKKAREVEILYFKRRFGGTVVKTNEDGKTVVTFTYRVSNPEWVFDVNTVTFILIFDPEHPISCATVDIEQGMMPSPLQIYLIKKFNDMLKEKYTSNVNSDSFEPIGKWFVREIDKNILELFIIGLKRTKWLQDAHASGMKVTVFDTPEELPKRELTKPETLHKDEPKENQNDYEESESQEDEEGSEGEKKPKETVGGIVANPISTAPKSAQLKVVVNWVDSEQSIGTITFSSLSGAARCLRCATQEFFDVANGKEHKWNCKKCSTVQGIKFESVLGHQNSNIFGHIYPKGCRPVDCILLSSKLNIACMNCSKDFTVDGLPYGSVSMTWCQHCNAKIRFAVDSVHFHGIFSAIPEGEKGAASKVPKKKNLKDDILLTPGQPLPKKGTCKHYGKSFRWFRFPCCGKLYPCDECHAANERDHEMKIANRMVCGYCSTEQPFSKESCKHCKGNVINIKTQFWEGGKGCRNQISMSKNDSKKYKNSNKKTVPTKRTGPEAKQEKEKK</sequence>
<dbReference type="SUPFAM" id="SSF90229">
    <property type="entry name" value="CCCH zinc finger"/>
    <property type="match status" value="1"/>
</dbReference>
<feature type="region of interest" description="Disordered" evidence="11">
    <location>
        <begin position="1"/>
        <end position="54"/>
    </location>
</feature>
<feature type="region of interest" description="Disordered" evidence="11">
    <location>
        <begin position="610"/>
        <end position="643"/>
    </location>
</feature>
<evidence type="ECO:0000256" key="9">
    <source>
        <dbReference type="PROSITE-ProRule" id="PRU00601"/>
    </source>
</evidence>
<feature type="compositionally biased region" description="Basic and acidic residues" evidence="11">
    <location>
        <begin position="291"/>
        <end position="311"/>
    </location>
</feature>
<feature type="region of interest" description="Disordered" evidence="11">
    <location>
        <begin position="291"/>
        <end position="335"/>
    </location>
</feature>
<evidence type="ECO:0000256" key="2">
    <source>
        <dbReference type="ARBA" id="ARBA00022723"/>
    </source>
</evidence>
<dbReference type="SUPFAM" id="SSF161219">
    <property type="entry name" value="CHY zinc finger-like"/>
    <property type="match status" value="1"/>
</dbReference>
<dbReference type="PROSITE" id="PS51266">
    <property type="entry name" value="ZF_CHY"/>
    <property type="match status" value="1"/>
</dbReference>
<keyword evidence="4 10" id="KW-0862">Zinc</keyword>
<keyword evidence="2 10" id="KW-0479">Metal-binding</keyword>
<dbReference type="GO" id="GO:0008270">
    <property type="term" value="F:zinc ion binding"/>
    <property type="evidence" value="ECO:0007669"/>
    <property type="project" value="UniProtKB-KW"/>
</dbReference>
<feature type="zinc finger region" description="C3H1-type" evidence="10">
    <location>
        <begin position="58"/>
        <end position="86"/>
    </location>
</feature>
<protein>
    <recommendedName>
        <fullName evidence="7">Nucleoporin NUP42</fullName>
    </recommendedName>
    <alternativeName>
        <fullName evidence="8">Nucleoporin-like protein 2</fullName>
    </alternativeName>
</protein>
<evidence type="ECO:0000256" key="10">
    <source>
        <dbReference type="PROSITE-ProRule" id="PRU00723"/>
    </source>
</evidence>
<dbReference type="InterPro" id="IPR036855">
    <property type="entry name" value="Znf_CCCH_sf"/>
</dbReference>
<organism evidence="14 15">
    <name type="scientific">Panagrolaimus davidi</name>
    <dbReference type="NCBI Taxonomy" id="227884"/>
    <lineage>
        <taxon>Eukaryota</taxon>
        <taxon>Metazoa</taxon>
        <taxon>Ecdysozoa</taxon>
        <taxon>Nematoda</taxon>
        <taxon>Chromadorea</taxon>
        <taxon>Rhabditida</taxon>
        <taxon>Tylenchina</taxon>
        <taxon>Panagrolaimomorpha</taxon>
        <taxon>Panagrolaimoidea</taxon>
        <taxon>Panagrolaimidae</taxon>
        <taxon>Panagrolaimus</taxon>
    </lineage>
</organism>
<name>A0A914QC20_9BILA</name>
<keyword evidence="5" id="KW-0539">Nucleus</keyword>
<accession>A0A914QC20</accession>
<comment type="subcellular location">
    <subcellularLocation>
        <location evidence="1">Nucleus membrane</location>
        <topology evidence="1">Peripheral membrane protein</topology>
        <orientation evidence="1">Cytoplasmic side</orientation>
    </subcellularLocation>
</comment>
<feature type="compositionally biased region" description="Basic and acidic residues" evidence="11">
    <location>
        <begin position="632"/>
        <end position="643"/>
    </location>
</feature>
<evidence type="ECO:0000256" key="6">
    <source>
        <dbReference type="ARBA" id="ARBA00037262"/>
    </source>
</evidence>
<evidence type="ECO:0000256" key="1">
    <source>
        <dbReference type="ARBA" id="ARBA00004335"/>
    </source>
</evidence>